<organism evidence="13 14">
    <name type="scientific">Coilia grayii</name>
    <name type="common">Gray's grenadier anchovy</name>
    <dbReference type="NCBI Taxonomy" id="363190"/>
    <lineage>
        <taxon>Eukaryota</taxon>
        <taxon>Metazoa</taxon>
        <taxon>Chordata</taxon>
        <taxon>Craniata</taxon>
        <taxon>Vertebrata</taxon>
        <taxon>Euteleostomi</taxon>
        <taxon>Actinopterygii</taxon>
        <taxon>Neopterygii</taxon>
        <taxon>Teleostei</taxon>
        <taxon>Clupei</taxon>
        <taxon>Clupeiformes</taxon>
        <taxon>Clupeoidei</taxon>
        <taxon>Engraulidae</taxon>
        <taxon>Coilinae</taxon>
        <taxon>Coilia</taxon>
    </lineage>
</organism>
<sequence>MDNLKRFLVFTLLLAVIVIGALYILQPDFGISQMKVLATEAVCLKDSDSSMFKTIKHDQLKYPVGQLHVPQPWAMKQSRSDVLTVTHWLAPIVWEGTFNTQVINRMYQPLNITVAACIFAVGNYIRLLPPLLQSAEKHFMIGYRVNYYIFTDQPNKVPRLALGSGRSIIVLPFPSFNRWQEISLRRMEFIRKAIEDRIRHEAHYVFNIDSDTLFENHFGAEALGELVGSLHPWYYYLTRNQFTNERRPASRAHVPDTEGDFYYIGALYGGSVDAVYRLTKTIEQQLNIDKQNNIEAVWQEESHLNLYFLEYKPTKVLSPEYVWDKLRGNPPEHIRVVRLATIIKDKKALRPN</sequence>
<evidence type="ECO:0000313" key="13">
    <source>
        <dbReference type="EMBL" id="KAL2078331.1"/>
    </source>
</evidence>
<dbReference type="EMBL" id="JBHFQA010000023">
    <property type="protein sequence ID" value="KAL2078331.1"/>
    <property type="molecule type" value="Genomic_DNA"/>
</dbReference>
<dbReference type="Proteomes" id="UP001591681">
    <property type="component" value="Unassembled WGS sequence"/>
</dbReference>
<feature type="binding site" evidence="11">
    <location>
        <position position="211"/>
    </location>
    <ligand>
        <name>Mn(2+)</name>
        <dbReference type="ChEBI" id="CHEBI:29035"/>
    </ligand>
</feature>
<feature type="binding site" evidence="10">
    <location>
        <position position="324"/>
    </location>
    <ligand>
        <name>an alpha-L-fucosyl-(1-&gt;2)-beta-D-galactosyl derivative</name>
        <dbReference type="ChEBI" id="CHEBI:140327"/>
    </ligand>
</feature>
<evidence type="ECO:0000256" key="2">
    <source>
        <dbReference type="ARBA" id="ARBA00010413"/>
    </source>
</evidence>
<dbReference type="InterPro" id="IPR029044">
    <property type="entry name" value="Nucleotide-diphossugar_trans"/>
</dbReference>
<dbReference type="Gene3D" id="3.90.550.10">
    <property type="entry name" value="Spore Coat Polysaccharide Biosynthesis Protein SpsA, Chain A"/>
    <property type="match status" value="1"/>
</dbReference>
<dbReference type="FunFam" id="3.90.550.10:FF:000022">
    <property type="entry name" value="Histo-blood group ABO system transferase"/>
    <property type="match status" value="1"/>
</dbReference>
<evidence type="ECO:0000256" key="1">
    <source>
        <dbReference type="ARBA" id="ARBA00004606"/>
    </source>
</evidence>
<keyword evidence="11" id="KW-0479">Metal-binding</keyword>
<feature type="binding site" evidence="10">
    <location>
        <position position="301"/>
    </location>
    <ligand>
        <name>an alpha-L-fucosyl-(1-&gt;2)-beta-D-galactosyl derivative</name>
        <dbReference type="ChEBI" id="CHEBI:140327"/>
    </ligand>
</feature>
<keyword evidence="3" id="KW-0328">Glycosyltransferase</keyword>
<gene>
    <name evidence="13" type="ORF">ACEWY4_026016</name>
</gene>
<proteinExistence type="inferred from homology"/>
<evidence type="ECO:0000256" key="3">
    <source>
        <dbReference type="ARBA" id="ARBA00022676"/>
    </source>
</evidence>
<evidence type="ECO:0000256" key="7">
    <source>
        <dbReference type="ARBA" id="ARBA00022989"/>
    </source>
</evidence>
<evidence type="ECO:0000256" key="4">
    <source>
        <dbReference type="ARBA" id="ARBA00022679"/>
    </source>
</evidence>
<feature type="binding site" evidence="10">
    <location>
        <begin position="119"/>
        <end position="121"/>
    </location>
    <ligand>
        <name>UDP-N-acetyl-alpha-D-galactosamine</name>
        <dbReference type="ChEBI" id="CHEBI:67138"/>
    </ligand>
</feature>
<evidence type="ECO:0000256" key="8">
    <source>
        <dbReference type="ARBA" id="ARBA00023136"/>
    </source>
</evidence>
<feature type="binding site" evidence="11">
    <location>
        <position position="209"/>
    </location>
    <ligand>
        <name>Mn(2+)</name>
        <dbReference type="ChEBI" id="CHEBI:29035"/>
    </ligand>
</feature>
<evidence type="ECO:0000256" key="10">
    <source>
        <dbReference type="PIRSR" id="PIRSR605076-2"/>
    </source>
</evidence>
<dbReference type="PANTHER" id="PTHR10462:SF49">
    <property type="entry name" value="GLOBOSIDE ALPHA-1,3-N-ACETYLGALACTOSAMINYLTRANSFERASE 1"/>
    <property type="match status" value="1"/>
</dbReference>
<feature type="binding site" evidence="10">
    <location>
        <begin position="209"/>
        <end position="211"/>
    </location>
    <ligand>
        <name>UDP-N-acetyl-alpha-D-galactosamine</name>
        <dbReference type="ChEBI" id="CHEBI:67138"/>
    </ligand>
</feature>
<dbReference type="PANTHER" id="PTHR10462">
    <property type="entry name" value="GLYCOSYLTRANSFERASE-RELATED"/>
    <property type="match status" value="1"/>
</dbReference>
<accession>A0ABD1IVN2</accession>
<evidence type="ECO:0000256" key="5">
    <source>
        <dbReference type="ARBA" id="ARBA00022692"/>
    </source>
</evidence>
<feature type="binding site" evidence="10">
    <location>
        <position position="243"/>
    </location>
    <ligand>
        <name>an alpha-L-fucosyl-(1-&gt;2)-beta-D-galactosyl derivative</name>
        <dbReference type="ChEBI" id="CHEBI:140327"/>
    </ligand>
</feature>
<reference evidence="13 14" key="1">
    <citation type="submission" date="2024-09" db="EMBL/GenBank/DDBJ databases">
        <title>A chromosome-level genome assembly of Gray's grenadier anchovy, Coilia grayii.</title>
        <authorList>
            <person name="Fu Z."/>
        </authorList>
    </citation>
    <scope>NUCLEOTIDE SEQUENCE [LARGE SCALE GENOMIC DNA]</scope>
    <source>
        <strain evidence="13">G4</strain>
        <tissue evidence="13">Muscle</tissue>
    </source>
</reference>
<comment type="caution">
    <text evidence="13">The sequence shown here is derived from an EMBL/GenBank/DDBJ whole genome shotgun (WGS) entry which is preliminary data.</text>
</comment>
<evidence type="ECO:0000256" key="12">
    <source>
        <dbReference type="SAM" id="Phobius"/>
    </source>
</evidence>
<comment type="similarity">
    <text evidence="2">Belongs to the glycosyltransferase 6 family.</text>
</comment>
<keyword evidence="8 12" id="KW-0472">Membrane</keyword>
<protein>
    <recommendedName>
        <fullName evidence="15">Globoside alpha-1,3-N-acetylgalactosaminyltransferase 1-like</fullName>
    </recommendedName>
</protein>
<comment type="subcellular location">
    <subcellularLocation>
        <location evidence="1">Membrane</location>
        <topology evidence="1">Single-pass type II membrane protein</topology>
    </subcellularLocation>
</comment>
<dbReference type="AlphaFoldDB" id="A0ABD1IVN2"/>
<dbReference type="InterPro" id="IPR005076">
    <property type="entry name" value="Glyco_trans_6"/>
</dbReference>
<evidence type="ECO:0000313" key="14">
    <source>
        <dbReference type="Proteomes" id="UP001591681"/>
    </source>
</evidence>
<keyword evidence="11" id="KW-0464">Manganese</keyword>
<dbReference type="GO" id="GO:0016020">
    <property type="term" value="C:membrane"/>
    <property type="evidence" value="ECO:0007669"/>
    <property type="project" value="UniProtKB-SubCell"/>
</dbReference>
<evidence type="ECO:0000256" key="6">
    <source>
        <dbReference type="ARBA" id="ARBA00022968"/>
    </source>
</evidence>
<evidence type="ECO:0000256" key="9">
    <source>
        <dbReference type="PIRSR" id="PIRSR605076-1"/>
    </source>
</evidence>
<feature type="active site" description="Nucleophile" evidence="9">
    <location>
        <position position="301"/>
    </location>
</feature>
<evidence type="ECO:0008006" key="15">
    <source>
        <dbReference type="Google" id="ProtNLM"/>
    </source>
</evidence>
<evidence type="ECO:0000256" key="11">
    <source>
        <dbReference type="PIRSR" id="PIRSR605076-3"/>
    </source>
</evidence>
<keyword evidence="7 12" id="KW-1133">Transmembrane helix</keyword>
<dbReference type="GO" id="GO:0016757">
    <property type="term" value="F:glycosyltransferase activity"/>
    <property type="evidence" value="ECO:0007669"/>
    <property type="project" value="UniProtKB-KW"/>
</dbReference>
<keyword evidence="4" id="KW-0808">Transferase</keyword>
<name>A0ABD1IVN2_9TELE</name>
<feature type="transmembrane region" description="Helical" evidence="12">
    <location>
        <begin position="7"/>
        <end position="25"/>
    </location>
</feature>
<dbReference type="Pfam" id="PF03414">
    <property type="entry name" value="Glyco_transf_6"/>
    <property type="match status" value="1"/>
</dbReference>
<feature type="binding site" evidence="10">
    <location>
        <position position="231"/>
    </location>
    <ligand>
        <name>an alpha-L-fucosyl-(1-&gt;2)-beta-D-galactosyl derivative</name>
        <dbReference type="ChEBI" id="CHEBI:140327"/>
    </ligand>
</feature>
<feature type="binding site" evidence="10">
    <location>
        <position position="124"/>
    </location>
    <ligand>
        <name>UDP-N-acetyl-alpha-D-galactosamine</name>
        <dbReference type="ChEBI" id="CHEBI:67138"/>
    </ligand>
</feature>
<comment type="cofactor">
    <cofactor evidence="11">
        <name>Mn(2+)</name>
        <dbReference type="ChEBI" id="CHEBI:29035"/>
    </cofactor>
    <text evidence="11">Binds 1 Mn(2+) ion per subunit.</text>
</comment>
<keyword evidence="6" id="KW-0735">Signal-anchor</keyword>
<keyword evidence="5 12" id="KW-0812">Transmembrane</keyword>
<keyword evidence="14" id="KW-1185">Reference proteome</keyword>
<dbReference type="SUPFAM" id="SSF53448">
    <property type="entry name" value="Nucleotide-diphospho-sugar transferases"/>
    <property type="match status" value="1"/>
</dbReference>